<evidence type="ECO:0000313" key="4">
    <source>
        <dbReference type="EMBL" id="CDG84011.1"/>
    </source>
</evidence>
<keyword evidence="2" id="KW-0408">Iron</keyword>
<dbReference type="GO" id="GO:0016829">
    <property type="term" value="F:lyase activity"/>
    <property type="evidence" value="ECO:0007669"/>
    <property type="project" value="UniProtKB-KW"/>
</dbReference>
<evidence type="ECO:0000256" key="3">
    <source>
        <dbReference type="ARBA" id="ARBA00023014"/>
    </source>
</evidence>
<dbReference type="PATRIC" id="fig|1349767.4.peg.5177"/>
<accession>W0V805</accession>
<dbReference type="KEGG" id="jag:GJA_3392"/>
<evidence type="ECO:0000313" key="5">
    <source>
        <dbReference type="Proteomes" id="UP000027604"/>
    </source>
</evidence>
<dbReference type="InterPro" id="IPR040086">
    <property type="entry name" value="MJ0683-like"/>
</dbReference>
<name>W0V805_9BURK</name>
<gene>
    <name evidence="4" type="primary">splB</name>
    <name evidence="4" type="ORF">GJA_3392</name>
</gene>
<dbReference type="EMBL" id="HG322949">
    <property type="protein sequence ID" value="CDG84011.1"/>
    <property type="molecule type" value="Genomic_DNA"/>
</dbReference>
<keyword evidence="3" id="KW-0411">Iron-sulfur</keyword>
<organism evidence="4 5">
    <name type="scientific">Janthinobacterium agaricidamnosum NBRC 102515 = DSM 9628</name>
    <dbReference type="NCBI Taxonomy" id="1349767"/>
    <lineage>
        <taxon>Bacteria</taxon>
        <taxon>Pseudomonadati</taxon>
        <taxon>Pseudomonadota</taxon>
        <taxon>Betaproteobacteria</taxon>
        <taxon>Burkholderiales</taxon>
        <taxon>Oxalobacteraceae</taxon>
        <taxon>Janthinobacterium</taxon>
    </lineage>
</organism>
<keyword evidence="5" id="KW-1185">Reference proteome</keyword>
<dbReference type="Gene3D" id="3.80.30.30">
    <property type="match status" value="1"/>
</dbReference>
<proteinExistence type="predicted"/>
<evidence type="ECO:0000256" key="1">
    <source>
        <dbReference type="ARBA" id="ARBA00022723"/>
    </source>
</evidence>
<dbReference type="HOGENOM" id="CLU_2617258_0_0_4"/>
<dbReference type="eggNOG" id="COG1533">
    <property type="taxonomic scope" value="Bacteria"/>
</dbReference>
<dbReference type="GO" id="GO:0051536">
    <property type="term" value="F:iron-sulfur cluster binding"/>
    <property type="evidence" value="ECO:0007669"/>
    <property type="project" value="UniProtKB-KW"/>
</dbReference>
<sequence>MAKVNAADVLRQELAKPSYVPEAIALGVNTDAYQPCEWSLKITRSVLEVLHECEHPVGLITKSSLIERDIDLLSDIST</sequence>
<keyword evidence="4" id="KW-0456">Lyase</keyword>
<dbReference type="PANTHER" id="PTHR43432:SF3">
    <property type="entry name" value="SLR0285 PROTEIN"/>
    <property type="match status" value="1"/>
</dbReference>
<dbReference type="AlphaFoldDB" id="W0V805"/>
<protein>
    <submittedName>
        <fullName evidence="4">DNA repair photolyase domain protein</fullName>
    </submittedName>
</protein>
<evidence type="ECO:0000256" key="2">
    <source>
        <dbReference type="ARBA" id="ARBA00023004"/>
    </source>
</evidence>
<reference evidence="4 5" key="1">
    <citation type="journal article" date="2015" name="Genome Announc.">
        <title>Genome Sequence of Mushroom Soft-Rot Pathogen Janthinobacterium agaricidamnosum.</title>
        <authorList>
            <person name="Graupner K."/>
            <person name="Lackner G."/>
            <person name="Hertweck C."/>
        </authorList>
    </citation>
    <scope>NUCLEOTIDE SEQUENCE [LARGE SCALE GENOMIC DNA]</scope>
    <source>
        <strain evidence="5">NBRC 102515 / DSM 9628</strain>
    </source>
</reference>
<dbReference type="Proteomes" id="UP000027604">
    <property type="component" value="Chromosome I"/>
</dbReference>
<dbReference type="GO" id="GO:0046872">
    <property type="term" value="F:metal ion binding"/>
    <property type="evidence" value="ECO:0007669"/>
    <property type="project" value="UniProtKB-KW"/>
</dbReference>
<dbReference type="PANTHER" id="PTHR43432">
    <property type="entry name" value="SLR0285 PROTEIN"/>
    <property type="match status" value="1"/>
</dbReference>
<keyword evidence="1" id="KW-0479">Metal-binding</keyword>